<dbReference type="RefSeq" id="WP_157582576.1">
    <property type="nucleotide sequence ID" value="NZ_WPIN01000001.1"/>
</dbReference>
<evidence type="ECO:0000313" key="2">
    <source>
        <dbReference type="EMBL" id="MVM28453.1"/>
    </source>
</evidence>
<reference evidence="2 3" key="1">
    <citation type="submission" date="2019-12" db="EMBL/GenBank/DDBJ databases">
        <title>Spirosoma sp. HMF4905 genome sequencing and assembly.</title>
        <authorList>
            <person name="Kang H."/>
            <person name="Cha I."/>
            <person name="Kim H."/>
            <person name="Joh K."/>
        </authorList>
    </citation>
    <scope>NUCLEOTIDE SEQUENCE [LARGE SCALE GENOMIC DNA]</scope>
    <source>
        <strain evidence="2 3">HMF4905</strain>
    </source>
</reference>
<sequence length="130" mass="14231">MKTLIKPLFVAIALMLTTGYASLAHSASDPQPTAAFQSGIYTNQAGKLQIALDKQAGHTLYVRLTNTDGRMFFVQRVGKQQTSVRLRLDVSDLPDGAYQLTITDGKDIAQHTVTLETQKPVDTNRQVAIN</sequence>
<dbReference type="AlphaFoldDB" id="A0A7K1S3P8"/>
<keyword evidence="1" id="KW-0732">Signal</keyword>
<organism evidence="2 3">
    <name type="scientific">Spirosoma arboris</name>
    <dbReference type="NCBI Taxonomy" id="2682092"/>
    <lineage>
        <taxon>Bacteria</taxon>
        <taxon>Pseudomonadati</taxon>
        <taxon>Bacteroidota</taxon>
        <taxon>Cytophagia</taxon>
        <taxon>Cytophagales</taxon>
        <taxon>Cytophagaceae</taxon>
        <taxon>Spirosoma</taxon>
    </lineage>
</organism>
<name>A0A7K1S3P8_9BACT</name>
<evidence type="ECO:0000256" key="1">
    <source>
        <dbReference type="SAM" id="SignalP"/>
    </source>
</evidence>
<feature type="chain" id="PRO_5029864463" description="T9SS type A sorting domain-containing protein" evidence="1">
    <location>
        <begin position="24"/>
        <end position="130"/>
    </location>
</feature>
<keyword evidence="3" id="KW-1185">Reference proteome</keyword>
<dbReference type="Proteomes" id="UP000436006">
    <property type="component" value="Unassembled WGS sequence"/>
</dbReference>
<protein>
    <recommendedName>
        <fullName evidence="4">T9SS type A sorting domain-containing protein</fullName>
    </recommendedName>
</protein>
<comment type="caution">
    <text evidence="2">The sequence shown here is derived from an EMBL/GenBank/DDBJ whole genome shotgun (WGS) entry which is preliminary data.</text>
</comment>
<evidence type="ECO:0008006" key="4">
    <source>
        <dbReference type="Google" id="ProtNLM"/>
    </source>
</evidence>
<gene>
    <name evidence="2" type="ORF">GO755_00310</name>
</gene>
<dbReference type="EMBL" id="WPIN01000001">
    <property type="protein sequence ID" value="MVM28453.1"/>
    <property type="molecule type" value="Genomic_DNA"/>
</dbReference>
<evidence type="ECO:0000313" key="3">
    <source>
        <dbReference type="Proteomes" id="UP000436006"/>
    </source>
</evidence>
<proteinExistence type="predicted"/>
<accession>A0A7K1S3P8</accession>
<feature type="signal peptide" evidence="1">
    <location>
        <begin position="1"/>
        <end position="23"/>
    </location>
</feature>